<feature type="compositionally biased region" description="Polar residues" evidence="1">
    <location>
        <begin position="103"/>
        <end position="119"/>
    </location>
</feature>
<proteinExistence type="predicted"/>
<protein>
    <recommendedName>
        <fullName evidence="4">Peptidase aspartic putative domain-containing protein</fullName>
    </recommendedName>
</protein>
<reference evidence="2 3" key="1">
    <citation type="journal article" date="2014" name="Curr. Biol.">
        <title>The genome of the clonal raider ant Cerapachys biroi.</title>
        <authorList>
            <person name="Oxley P.R."/>
            <person name="Ji L."/>
            <person name="Fetter-Pruneda I."/>
            <person name="McKenzie S.K."/>
            <person name="Li C."/>
            <person name="Hu H."/>
            <person name="Zhang G."/>
            <person name="Kronauer D.J."/>
        </authorList>
    </citation>
    <scope>NUCLEOTIDE SEQUENCE [LARGE SCALE GENOMIC DNA]</scope>
</reference>
<sequence length="691" mass="76896">MATVGSTINKQNDLFGRIARVFINTKKLGTDKLNRFNLDARIKTLNADWERFQSNHDKLIGSLMDEIRKLEYFTDDLYAKCEEAYFNSVSSIMQLREAMLEQDQTAADSANATPRTGPSRSLPKIQLPKFTGNYHEWPTFRDLFSSMVVSNPDISRVEKLHYLKSQVSGEAARFLANLTITADNFSRAWDSLTSRYENKRLLVSANLDRLFELKLLTQAFGSDLKHLLATVKESLGALQALGVPVDQWDIFNVYFVTRKLDPKFLEAWEIHLGESTDLVTFDKLETFLESRIHALEVVGSRNNSSKTTSASKSISKSKSSARSHAAVVSHSGCSCCTAAHYIASCPDFAAKSLDERHDFVSRKNLCYNCLGAHRLTDCRCVKRCRRCKGNYHSLLHRDSVSVPASGNPTTPPPVSMSSNKSDISNKVVAQSLHAASNLQPNGPAVLLATARVRLITDNNHSIEVRVLLDQGSKVSHSRVLGAVDASSLSPSVAVAEKVILFMIFSHSVSPARRAVRILSSRYALTATGYKYVEIGINVGPPSYVAIAIGDNRGNELLLSLETWKGLYEQRWDIQNRLHKDVLDRPITVGPLTVRFSAINDTKLVCLESSDVRLMMTESTFFTICNLDCCIELTYAQLDRLVKKVDAKIAQFSYISSAETKDASNAIRASECFNVHNIIDCELLALVFSKPI</sequence>
<accession>A0A026W6N6</accession>
<organism evidence="2 3">
    <name type="scientific">Ooceraea biroi</name>
    <name type="common">Clonal raider ant</name>
    <name type="synonym">Cerapachys biroi</name>
    <dbReference type="NCBI Taxonomy" id="2015173"/>
    <lineage>
        <taxon>Eukaryota</taxon>
        <taxon>Metazoa</taxon>
        <taxon>Ecdysozoa</taxon>
        <taxon>Arthropoda</taxon>
        <taxon>Hexapoda</taxon>
        <taxon>Insecta</taxon>
        <taxon>Pterygota</taxon>
        <taxon>Neoptera</taxon>
        <taxon>Endopterygota</taxon>
        <taxon>Hymenoptera</taxon>
        <taxon>Apocrita</taxon>
        <taxon>Aculeata</taxon>
        <taxon>Formicoidea</taxon>
        <taxon>Formicidae</taxon>
        <taxon>Dorylinae</taxon>
        <taxon>Ooceraea</taxon>
    </lineage>
</organism>
<keyword evidence="3" id="KW-1185">Reference proteome</keyword>
<dbReference type="EMBL" id="KK107451">
    <property type="protein sequence ID" value="EZA50689.1"/>
    <property type="molecule type" value="Genomic_DNA"/>
</dbReference>
<evidence type="ECO:0000313" key="2">
    <source>
        <dbReference type="EMBL" id="EZA50689.1"/>
    </source>
</evidence>
<evidence type="ECO:0000313" key="3">
    <source>
        <dbReference type="Proteomes" id="UP000053097"/>
    </source>
</evidence>
<dbReference type="Proteomes" id="UP000053097">
    <property type="component" value="Unassembled WGS sequence"/>
</dbReference>
<dbReference type="OrthoDB" id="7697989at2759"/>
<feature type="region of interest" description="Disordered" evidence="1">
    <location>
        <begin position="103"/>
        <end position="124"/>
    </location>
</feature>
<evidence type="ECO:0000256" key="1">
    <source>
        <dbReference type="SAM" id="MobiDB-lite"/>
    </source>
</evidence>
<dbReference type="AlphaFoldDB" id="A0A026W6N6"/>
<name>A0A026W6N6_OOCBI</name>
<evidence type="ECO:0008006" key="4">
    <source>
        <dbReference type="Google" id="ProtNLM"/>
    </source>
</evidence>
<dbReference type="PANTHER" id="PTHR47331">
    <property type="entry name" value="PHD-TYPE DOMAIN-CONTAINING PROTEIN"/>
    <property type="match status" value="1"/>
</dbReference>
<dbReference type="OMA" id="GCHERNS"/>
<dbReference type="STRING" id="2015173.A0A026W6N6"/>
<dbReference type="InterPro" id="IPR005312">
    <property type="entry name" value="DUF1759"/>
</dbReference>
<feature type="region of interest" description="Disordered" evidence="1">
    <location>
        <begin position="399"/>
        <end position="420"/>
    </location>
</feature>
<gene>
    <name evidence="2" type="ORF">X777_11121</name>
</gene>
<dbReference type="Pfam" id="PF03564">
    <property type="entry name" value="DUF1759"/>
    <property type="match status" value="1"/>
</dbReference>
<dbReference type="PANTHER" id="PTHR47331:SF5">
    <property type="entry name" value="RIBONUCLEASE H"/>
    <property type="match status" value="1"/>
</dbReference>